<dbReference type="Gene3D" id="3.40.50.12780">
    <property type="entry name" value="N-terminal domain of ligase-like"/>
    <property type="match status" value="1"/>
</dbReference>
<evidence type="ECO:0000256" key="2">
    <source>
        <dbReference type="ARBA" id="ARBA00022598"/>
    </source>
</evidence>
<sequence length="517" mass="54788">MNLARDLELRAAEAGARTALTHEDGRTWTFAELDGEAGAVARALAGHGVGRGDRVAIYTRNGPDIVRVLYAAWKLGAVPVTISGLYNGAELAESLGKTRPRLLIADDHDLVALDEAVARTGTAALVVDGALAPGRTALGAGAPETVSAVEVAAGDEACILFTGGTTGSPKAVSVTHGGVQESLARLARVSTGREGPYPPVAEGVAPNLIALPLFHSGGQHSLLFAFRVGRSAVLWDRFRVETLRRLLAEHRFDNLFLLPTMLFDLVHAEEALDLSTVRSVLIAGQALGPHLRRRFEERYGVPIVMNYGSTETGHVAGWTSADMRAGRWKPGSAGRVYPGVELELRDDDGAALPPGEPGEIVVRSTMAKGYVDDAEATSELVRDGWVHSGDIGYVDPDGVLFLVGRKRDMIKCGGFQVWPEEIEEELRAHPLVTDLRVIGVPDERLGEIPRAEVVRAADPAVADDALAAALVALSRERLAHFKAPREVVFVAAIPRSATGKVSRTGGAAAPVTEGAAR</sequence>
<feature type="domain" description="AMP-binding enzyme C-terminal" evidence="4">
    <location>
        <begin position="421"/>
        <end position="500"/>
    </location>
</feature>
<protein>
    <submittedName>
        <fullName evidence="5">Long-chain acyl-CoA synthetase</fullName>
    </submittedName>
</protein>
<comment type="similarity">
    <text evidence="1">Belongs to the ATP-dependent AMP-binding enzyme family.</text>
</comment>
<dbReference type="InterPro" id="IPR000873">
    <property type="entry name" value="AMP-dep_synth/lig_dom"/>
</dbReference>
<evidence type="ECO:0000256" key="1">
    <source>
        <dbReference type="ARBA" id="ARBA00006432"/>
    </source>
</evidence>
<proteinExistence type="inferred from homology"/>
<evidence type="ECO:0000313" key="6">
    <source>
        <dbReference type="Proteomes" id="UP000272400"/>
    </source>
</evidence>
<gene>
    <name evidence="5" type="ORF">EDD29_3364</name>
</gene>
<dbReference type="EMBL" id="RJKE01000001">
    <property type="protein sequence ID" value="ROO85815.1"/>
    <property type="molecule type" value="Genomic_DNA"/>
</dbReference>
<dbReference type="Gene3D" id="3.30.300.30">
    <property type="match status" value="1"/>
</dbReference>
<dbReference type="OrthoDB" id="9803968at2"/>
<name>A0A3N1CX52_9ACTN</name>
<dbReference type="SUPFAM" id="SSF56801">
    <property type="entry name" value="Acetyl-CoA synthetase-like"/>
    <property type="match status" value="1"/>
</dbReference>
<dbReference type="AlphaFoldDB" id="A0A3N1CX52"/>
<dbReference type="InterPro" id="IPR020845">
    <property type="entry name" value="AMP-binding_CS"/>
</dbReference>
<evidence type="ECO:0000259" key="4">
    <source>
        <dbReference type="Pfam" id="PF13193"/>
    </source>
</evidence>
<dbReference type="PROSITE" id="PS00455">
    <property type="entry name" value="AMP_BINDING"/>
    <property type="match status" value="1"/>
</dbReference>
<dbReference type="InterPro" id="IPR042099">
    <property type="entry name" value="ANL_N_sf"/>
</dbReference>
<organism evidence="5 6">
    <name type="scientific">Actinocorallia herbida</name>
    <dbReference type="NCBI Taxonomy" id="58109"/>
    <lineage>
        <taxon>Bacteria</taxon>
        <taxon>Bacillati</taxon>
        <taxon>Actinomycetota</taxon>
        <taxon>Actinomycetes</taxon>
        <taxon>Streptosporangiales</taxon>
        <taxon>Thermomonosporaceae</taxon>
        <taxon>Actinocorallia</taxon>
    </lineage>
</organism>
<dbReference type="RefSeq" id="WP_123665274.1">
    <property type="nucleotide sequence ID" value="NZ_RJKE01000001.1"/>
</dbReference>
<keyword evidence="6" id="KW-1185">Reference proteome</keyword>
<comment type="caution">
    <text evidence="5">The sequence shown here is derived from an EMBL/GenBank/DDBJ whole genome shotgun (WGS) entry which is preliminary data.</text>
</comment>
<dbReference type="InterPro" id="IPR045851">
    <property type="entry name" value="AMP-bd_C_sf"/>
</dbReference>
<dbReference type="GO" id="GO:0016405">
    <property type="term" value="F:CoA-ligase activity"/>
    <property type="evidence" value="ECO:0007669"/>
    <property type="project" value="TreeGrafter"/>
</dbReference>
<evidence type="ECO:0000313" key="5">
    <source>
        <dbReference type="EMBL" id="ROO85815.1"/>
    </source>
</evidence>
<feature type="domain" description="AMP-dependent synthetase/ligase" evidence="3">
    <location>
        <begin position="8"/>
        <end position="370"/>
    </location>
</feature>
<dbReference type="Proteomes" id="UP000272400">
    <property type="component" value="Unassembled WGS sequence"/>
</dbReference>
<reference evidence="5 6" key="1">
    <citation type="submission" date="2018-11" db="EMBL/GenBank/DDBJ databases">
        <title>Sequencing the genomes of 1000 actinobacteria strains.</title>
        <authorList>
            <person name="Klenk H.-P."/>
        </authorList>
    </citation>
    <scope>NUCLEOTIDE SEQUENCE [LARGE SCALE GENOMIC DNA]</scope>
    <source>
        <strain evidence="5 6">DSM 44254</strain>
    </source>
</reference>
<dbReference type="InterPro" id="IPR025110">
    <property type="entry name" value="AMP-bd_C"/>
</dbReference>
<dbReference type="Pfam" id="PF00501">
    <property type="entry name" value="AMP-binding"/>
    <property type="match status" value="1"/>
</dbReference>
<accession>A0A3N1CX52</accession>
<keyword evidence="2" id="KW-0436">Ligase</keyword>
<dbReference type="PANTHER" id="PTHR24096">
    <property type="entry name" value="LONG-CHAIN-FATTY-ACID--COA LIGASE"/>
    <property type="match status" value="1"/>
</dbReference>
<evidence type="ECO:0000259" key="3">
    <source>
        <dbReference type="Pfam" id="PF00501"/>
    </source>
</evidence>
<dbReference type="Pfam" id="PF13193">
    <property type="entry name" value="AMP-binding_C"/>
    <property type="match status" value="1"/>
</dbReference>
<dbReference type="PANTHER" id="PTHR24096:SF149">
    <property type="entry name" value="AMP-BINDING DOMAIN-CONTAINING PROTEIN-RELATED"/>
    <property type="match status" value="1"/>
</dbReference>